<sequence length="886" mass="98871">MSDEFDLTTHREKTPSDEENVQSLHEPSVQKFPDLPSYRCIGRSDFIRQGATHLSSSSTIPSKVLIVGEDGSGKTALILQLLHHKDVRATFGDGTGSWYIDCAPFYDDGGQSGGGPGVAFVVTILEQLNVELHPTEKDILGFLYNKLIALGLKSRILLALDNLEVENDASSQGLTMKRVLKTLASIYCVSLVVASCKPSMRQLLAWTLVLPGTDHLGPLELKDAIDMFEEISNGRLAGERDRESENCDFSRRSDISKLLEFQPANRLPLGVSLLARMQKLHRSPLEILGRLEAGRKESEATCTPEGLALIFDIILRSAIQQSQATRDVTRLMRLLAFLPEGLPDHNKVLPLLASSEYLGFNDTLDSERLVVKIGLAEKRTGTKGVEALVVSQSFKKNLRAHPDDDPSFVEDLNIFILFIDRHRRLNEDVVLALGAINIYHALTWLLKCRQDNVAANTAYGACYMLFQRRSLLNEGLMTNIRRVNEGLVVAAKEEGLAVEGGEGTKLQKARQRLVDFLLDYARLFEYLHVSDKTREIALEAEALASEMGDEIRVGESLMTQAQAGLMDARIDDLYTCNERASKIFESLGSEINLARALQGMAFAERLRDNYKDSQILGEKACELFKQHGERFYCVDAIYGLGITYKMIGKYDEALERYEEAQELSIKNGDSRLAASIRLSMGSTLVLMDRPSGATEKFQESYQLFKKLQNQVGMAKALDEIADVLCGMSRFEEAMEKSREAYTILKSFGNSPGMGNALNNWGRCLQALNKKEEAARKFREALDIFERAGLRRGRANSLFNLAKVLFLLDLEDDSLVAFKEADNIYLNLGVDSMAATCKWWQATVYAYLNLNDQAAATFKQAYEIYERLGDEDAMGKITDKLQSLSLL</sequence>
<proteinExistence type="predicted"/>
<dbReference type="AlphaFoldDB" id="A0A9P6EM74"/>
<dbReference type="PROSITE" id="PS50293">
    <property type="entry name" value="TPR_REGION"/>
    <property type="match status" value="1"/>
</dbReference>
<feature type="compositionally biased region" description="Basic and acidic residues" evidence="2">
    <location>
        <begin position="7"/>
        <end position="16"/>
    </location>
</feature>
<keyword evidence="4" id="KW-1185">Reference proteome</keyword>
<dbReference type="PANTHER" id="PTHR10098:SF108">
    <property type="entry name" value="TETRATRICOPEPTIDE REPEAT PROTEIN 28"/>
    <property type="match status" value="1"/>
</dbReference>
<dbReference type="InterPro" id="IPR011990">
    <property type="entry name" value="TPR-like_helical_dom_sf"/>
</dbReference>
<dbReference type="Gene3D" id="3.40.50.300">
    <property type="entry name" value="P-loop containing nucleotide triphosphate hydrolases"/>
    <property type="match status" value="1"/>
</dbReference>
<dbReference type="PROSITE" id="PS50005">
    <property type="entry name" value="TPR"/>
    <property type="match status" value="1"/>
</dbReference>
<dbReference type="Gene3D" id="1.25.40.10">
    <property type="entry name" value="Tetratricopeptide repeat domain"/>
    <property type="match status" value="2"/>
</dbReference>
<dbReference type="OrthoDB" id="621413at2759"/>
<dbReference type="InterPro" id="IPR019734">
    <property type="entry name" value="TPR_rpt"/>
</dbReference>
<reference evidence="3" key="1">
    <citation type="submission" date="2020-11" db="EMBL/GenBank/DDBJ databases">
        <authorList>
            <consortium name="DOE Joint Genome Institute"/>
            <person name="Ahrendt S."/>
            <person name="Riley R."/>
            <person name="Andreopoulos W."/>
            <person name="Labutti K."/>
            <person name="Pangilinan J."/>
            <person name="Ruiz-Duenas F.J."/>
            <person name="Barrasa J.M."/>
            <person name="Sanchez-Garcia M."/>
            <person name="Camarero S."/>
            <person name="Miyauchi S."/>
            <person name="Serrano A."/>
            <person name="Linde D."/>
            <person name="Babiker R."/>
            <person name="Drula E."/>
            <person name="Ayuso-Fernandez I."/>
            <person name="Pacheco R."/>
            <person name="Padilla G."/>
            <person name="Ferreira P."/>
            <person name="Barriuso J."/>
            <person name="Kellner H."/>
            <person name="Castanera R."/>
            <person name="Alfaro M."/>
            <person name="Ramirez L."/>
            <person name="Pisabarro A.G."/>
            <person name="Kuo A."/>
            <person name="Tritt A."/>
            <person name="Lipzen A."/>
            <person name="He G."/>
            <person name="Yan M."/>
            <person name="Ng V."/>
            <person name="Cullen D."/>
            <person name="Martin F."/>
            <person name="Rosso M.-N."/>
            <person name="Henrissat B."/>
            <person name="Hibbett D."/>
            <person name="Martinez A.T."/>
            <person name="Grigoriev I.V."/>
        </authorList>
    </citation>
    <scope>NUCLEOTIDE SEQUENCE</scope>
    <source>
        <strain evidence="3">CBS 506.95</strain>
    </source>
</reference>
<feature type="region of interest" description="Disordered" evidence="2">
    <location>
        <begin position="1"/>
        <end position="26"/>
    </location>
</feature>
<name>A0A9P6EM74_9AGAR</name>
<evidence type="ECO:0000313" key="4">
    <source>
        <dbReference type="Proteomes" id="UP000807306"/>
    </source>
</evidence>
<dbReference type="InterPro" id="IPR027417">
    <property type="entry name" value="P-loop_NTPase"/>
</dbReference>
<evidence type="ECO:0000313" key="3">
    <source>
        <dbReference type="EMBL" id="KAF9531696.1"/>
    </source>
</evidence>
<dbReference type="Proteomes" id="UP000807306">
    <property type="component" value="Unassembled WGS sequence"/>
</dbReference>
<feature type="repeat" description="TPR" evidence="1">
    <location>
        <begin position="634"/>
        <end position="667"/>
    </location>
</feature>
<dbReference type="SUPFAM" id="SSF52540">
    <property type="entry name" value="P-loop containing nucleoside triphosphate hydrolases"/>
    <property type="match status" value="1"/>
</dbReference>
<dbReference type="SMART" id="SM00028">
    <property type="entry name" value="TPR"/>
    <property type="match status" value="6"/>
</dbReference>
<comment type="caution">
    <text evidence="3">The sequence shown here is derived from an EMBL/GenBank/DDBJ whole genome shotgun (WGS) entry which is preliminary data.</text>
</comment>
<organism evidence="3 4">
    <name type="scientific">Crepidotus variabilis</name>
    <dbReference type="NCBI Taxonomy" id="179855"/>
    <lineage>
        <taxon>Eukaryota</taxon>
        <taxon>Fungi</taxon>
        <taxon>Dikarya</taxon>
        <taxon>Basidiomycota</taxon>
        <taxon>Agaricomycotina</taxon>
        <taxon>Agaricomycetes</taxon>
        <taxon>Agaricomycetidae</taxon>
        <taxon>Agaricales</taxon>
        <taxon>Agaricineae</taxon>
        <taxon>Crepidotaceae</taxon>
        <taxon>Crepidotus</taxon>
    </lineage>
</organism>
<dbReference type="SUPFAM" id="SSF48452">
    <property type="entry name" value="TPR-like"/>
    <property type="match status" value="2"/>
</dbReference>
<dbReference type="Pfam" id="PF13424">
    <property type="entry name" value="TPR_12"/>
    <property type="match status" value="2"/>
</dbReference>
<accession>A0A9P6EM74</accession>
<keyword evidence="1" id="KW-0802">TPR repeat</keyword>
<gene>
    <name evidence="3" type="ORF">CPB83DRAFT_891583</name>
</gene>
<dbReference type="PANTHER" id="PTHR10098">
    <property type="entry name" value="RAPSYN-RELATED"/>
    <property type="match status" value="1"/>
</dbReference>
<evidence type="ECO:0000256" key="2">
    <source>
        <dbReference type="SAM" id="MobiDB-lite"/>
    </source>
</evidence>
<evidence type="ECO:0000256" key="1">
    <source>
        <dbReference type="PROSITE-ProRule" id="PRU00339"/>
    </source>
</evidence>
<dbReference type="EMBL" id="MU157834">
    <property type="protein sequence ID" value="KAF9531696.1"/>
    <property type="molecule type" value="Genomic_DNA"/>
</dbReference>
<evidence type="ECO:0008006" key="5">
    <source>
        <dbReference type="Google" id="ProtNLM"/>
    </source>
</evidence>
<protein>
    <recommendedName>
        <fullName evidence="5">TPR-like protein</fullName>
    </recommendedName>
</protein>